<evidence type="ECO:0000256" key="3">
    <source>
        <dbReference type="ARBA" id="ARBA00022448"/>
    </source>
</evidence>
<feature type="transmembrane region" description="Helical" evidence="10">
    <location>
        <begin position="693"/>
        <end position="714"/>
    </location>
</feature>
<evidence type="ECO:0000256" key="10">
    <source>
        <dbReference type="SAM" id="Phobius"/>
    </source>
</evidence>
<keyword evidence="5 10" id="KW-0812">Transmembrane</keyword>
<organism evidence="12 13">
    <name type="scientific">Malassezia cuniculi</name>
    <dbReference type="NCBI Taxonomy" id="948313"/>
    <lineage>
        <taxon>Eukaryota</taxon>
        <taxon>Fungi</taxon>
        <taxon>Dikarya</taxon>
        <taxon>Basidiomycota</taxon>
        <taxon>Ustilaginomycotina</taxon>
        <taxon>Malasseziomycetes</taxon>
        <taxon>Malasseziales</taxon>
        <taxon>Malasseziaceae</taxon>
        <taxon>Malassezia</taxon>
    </lineage>
</organism>
<feature type="transmembrane region" description="Helical" evidence="10">
    <location>
        <begin position="1061"/>
        <end position="1080"/>
    </location>
</feature>
<dbReference type="GO" id="GO:1904679">
    <property type="term" value="P:myo-inositol import across plasma membrane"/>
    <property type="evidence" value="ECO:0007669"/>
    <property type="project" value="UniProtKB-ARBA"/>
</dbReference>
<evidence type="ECO:0000313" key="13">
    <source>
        <dbReference type="Proteomes" id="UP001219933"/>
    </source>
</evidence>
<feature type="transmembrane region" description="Helical" evidence="10">
    <location>
        <begin position="811"/>
        <end position="833"/>
    </location>
</feature>
<feature type="transmembrane region" description="Helical" evidence="10">
    <location>
        <begin position="359"/>
        <end position="380"/>
    </location>
</feature>
<keyword evidence="7 10" id="KW-0472">Membrane</keyword>
<feature type="transmembrane region" description="Helical" evidence="10">
    <location>
        <begin position="293"/>
        <end position="317"/>
    </location>
</feature>
<feature type="transmembrane region" description="Helical" evidence="10">
    <location>
        <begin position="470"/>
        <end position="488"/>
    </location>
</feature>
<keyword evidence="4" id="KW-1003">Cell membrane</keyword>
<dbReference type="Gene3D" id="1.20.1250.20">
    <property type="entry name" value="MFS general substrate transporter like domains"/>
    <property type="match status" value="2"/>
</dbReference>
<dbReference type="Pfam" id="PF00083">
    <property type="entry name" value="Sugar_tr"/>
    <property type="match status" value="2"/>
</dbReference>
<evidence type="ECO:0000256" key="4">
    <source>
        <dbReference type="ARBA" id="ARBA00022475"/>
    </source>
</evidence>
<evidence type="ECO:0000256" key="7">
    <source>
        <dbReference type="ARBA" id="ARBA00023136"/>
    </source>
</evidence>
<sequence length="1184" mass="128942">MERDSDSVATRDSVLGLKPDTAIPASHFSIALASQGMESVGWTMWVLAFIAALSGSLFGYDTGYISSVLVSIGDDFGHTLSHMEEQYITSATSLGALVAALCAVFPSDLLGRKFVIAVANVIFIVGAIVQAASHTVAQMIIGRIIVGLGVGFASMIVPLWIGELAPAHLRGRLVTLNVVFLTLGQLVATAIGAAFQDVKGGWRYTVSGGAIPAIVSLVSMAWLPESPRFDSYKGRVDRVTRTFQRIFPHASESYCRMRAQEVADNIKAARASSANLTFATRVRRLLTGPNLRALAIACGLQALQQLSGFNTLMYYSAKIFQSVGFDQPIAVSLIIGGTNFIATCIALKYIDMVGRRRAMLYTVPLMTASLVFISISFYYLPQRMDSGGKMIPDIHRHNAWSYLLIVAIVLYVLFYGLGTGNVPWQQGELFANDTRALGTSLATATNWSCNLAIGATYLSLTDAITQSGAFGFYAGLCALGFIGIVFCFPDTRSLSLEEVQTIFQDSWGIRAADKLRAHKAAVARDVRARDEGVIESGIDAVATAHNIPPSYPAPTRTASCAAEQMRASSLSDPLDDWKPTRSNLASIPALPLALPSGINGPPMPSLRRSSTEPYNARESASIDVGIVRPPRIVRDATNPLSQLGIRGDSLMLFVTCFASIGVFLFGYDQGVMSGILTHPAFKSYFGNPTATEIGTMVAILEVGALITSLAAGVVADRYGRLKVILWGALIFSLGGAIQTCATGYTAMVIGRIISGFGVGFLSMIVPTYQSEVSPAENRGKLACIEFTGNIIGYMASVWFDYSCSFFTGNLAWRVPLLMQPVIGLVLAFGSVLLPESPRWLLDQDRDVEGMKVLADLHETNDPRLVAARLEFSEIKSNVLHMRAQGDRSYLTMWRRFGRRTLIGMSSQAFAQLNGINVISYYAPLVFESAGWRGRDALLMTGLNAIIYVLSTIPTWFLVDSWGRRPILLSGAILCAITLGLCGMFLRMDRSYTPQAVVVCVVAFNAAFGYSWGPIPWAWTPEIMPLAFRAKGASLSTATNWLFNWIVGQLTPILQERIKWRLYILHAVFCLCSFVLVYFFYPETQGVPLEEMDALFGDAASPVPQGDFDDDDDEENDAHSIHSHESDPVIPRRTSISRHPRFTAPFPPSREQRRQQPFFQSFYGAITGNRDTGRGEYSTVTDGIA</sequence>
<feature type="transmembrane region" description="Helical" evidence="10">
    <location>
        <begin position="752"/>
        <end position="769"/>
    </location>
</feature>
<dbReference type="FunFam" id="1.20.1250.20:FF:000119">
    <property type="entry name" value="MFS monosaccharide transporter, putative"/>
    <property type="match status" value="1"/>
</dbReference>
<keyword evidence="6 10" id="KW-1133">Transmembrane helix</keyword>
<feature type="transmembrane region" description="Helical" evidence="10">
    <location>
        <begin position="201"/>
        <end position="223"/>
    </location>
</feature>
<evidence type="ECO:0000259" key="11">
    <source>
        <dbReference type="PROSITE" id="PS50850"/>
    </source>
</evidence>
<dbReference type="SUPFAM" id="SSF103473">
    <property type="entry name" value="MFS general substrate transporter"/>
    <property type="match status" value="2"/>
</dbReference>
<dbReference type="InterPro" id="IPR005828">
    <property type="entry name" value="MFS_sugar_transport-like"/>
</dbReference>
<dbReference type="GO" id="GO:0005886">
    <property type="term" value="C:plasma membrane"/>
    <property type="evidence" value="ECO:0007669"/>
    <property type="project" value="UniProtKB-SubCell"/>
</dbReference>
<feature type="domain" description="Major facilitator superfamily (MFS) profile" evidence="11">
    <location>
        <begin position="47"/>
        <end position="492"/>
    </location>
</feature>
<dbReference type="PROSITE" id="PS00216">
    <property type="entry name" value="SUGAR_TRANSPORT_1"/>
    <property type="match status" value="2"/>
</dbReference>
<evidence type="ECO:0000256" key="9">
    <source>
        <dbReference type="SAM" id="MobiDB-lite"/>
    </source>
</evidence>
<dbReference type="PROSITE" id="PS00217">
    <property type="entry name" value="SUGAR_TRANSPORT_2"/>
    <property type="match status" value="1"/>
</dbReference>
<dbReference type="InterPro" id="IPR050360">
    <property type="entry name" value="MFS_Sugar_Transporters"/>
</dbReference>
<accession>A0AAF0J7J9</accession>
<dbReference type="Proteomes" id="UP001219933">
    <property type="component" value="Chromosome 4"/>
</dbReference>
<feature type="region of interest" description="Disordered" evidence="9">
    <location>
        <begin position="1102"/>
        <end position="1155"/>
    </location>
</feature>
<comment type="catalytic activity">
    <reaction evidence="8">
        <text>myo-inositol(out) + H(+)(out) = myo-inositol(in) + H(+)(in)</text>
        <dbReference type="Rhea" id="RHEA:60364"/>
        <dbReference type="ChEBI" id="CHEBI:15378"/>
        <dbReference type="ChEBI" id="CHEBI:17268"/>
    </reaction>
</comment>
<dbReference type="InterPro" id="IPR003663">
    <property type="entry name" value="Sugar/inositol_transpt"/>
</dbReference>
<feature type="compositionally biased region" description="Basic and acidic residues" evidence="9">
    <location>
        <begin position="1116"/>
        <end position="1126"/>
    </location>
</feature>
<dbReference type="InterPro" id="IPR005829">
    <property type="entry name" value="Sugar_transporter_CS"/>
</dbReference>
<feature type="transmembrane region" description="Helical" evidence="10">
    <location>
        <begin position="42"/>
        <end position="60"/>
    </location>
</feature>
<feature type="transmembrane region" description="Helical" evidence="10">
    <location>
        <begin position="173"/>
        <end position="195"/>
    </location>
</feature>
<feature type="transmembrane region" description="Helical" evidence="10">
    <location>
        <begin position="723"/>
        <end position="746"/>
    </location>
</feature>
<feature type="compositionally biased region" description="Acidic residues" evidence="9">
    <location>
        <begin position="1106"/>
        <end position="1115"/>
    </location>
</feature>
<comment type="subcellular location">
    <subcellularLocation>
        <location evidence="1">Cell membrane</location>
        <topology evidence="1">Multi-pass membrane protein</topology>
    </subcellularLocation>
</comment>
<feature type="transmembrane region" description="Helical" evidence="10">
    <location>
        <begin position="936"/>
        <end position="958"/>
    </location>
</feature>
<dbReference type="GO" id="GO:0005351">
    <property type="term" value="F:carbohydrate:proton symporter activity"/>
    <property type="evidence" value="ECO:0007669"/>
    <property type="project" value="TreeGrafter"/>
</dbReference>
<evidence type="ECO:0000256" key="2">
    <source>
        <dbReference type="ARBA" id="ARBA00010992"/>
    </source>
</evidence>
<evidence type="ECO:0000313" key="12">
    <source>
        <dbReference type="EMBL" id="WFD36328.1"/>
    </source>
</evidence>
<evidence type="ECO:0000256" key="8">
    <source>
        <dbReference type="ARBA" id="ARBA00049119"/>
    </source>
</evidence>
<feature type="transmembrane region" description="Helical" evidence="10">
    <location>
        <begin position="114"/>
        <end position="133"/>
    </location>
</feature>
<feature type="transmembrane region" description="Helical" evidence="10">
    <location>
        <begin position="400"/>
        <end position="424"/>
    </location>
</feature>
<dbReference type="FunFam" id="1.20.1250.20:FF:000073">
    <property type="entry name" value="MFS myo-inositol transporter, putative"/>
    <property type="match status" value="1"/>
</dbReference>
<gene>
    <name evidence="12" type="ORF">MCUN1_003207</name>
</gene>
<feature type="transmembrane region" description="Helical" evidence="10">
    <location>
        <begin position="139"/>
        <end position="161"/>
    </location>
</feature>
<feature type="transmembrane region" description="Helical" evidence="10">
    <location>
        <begin position="992"/>
        <end position="1011"/>
    </location>
</feature>
<proteinExistence type="inferred from homology"/>
<feature type="transmembrane region" description="Helical" evidence="10">
    <location>
        <begin position="436"/>
        <end position="458"/>
    </location>
</feature>
<feature type="transmembrane region" description="Helical" evidence="10">
    <location>
        <begin position="781"/>
        <end position="799"/>
    </location>
</feature>
<dbReference type="GO" id="GO:0005365">
    <property type="term" value="F:myo-inositol transmembrane transporter activity"/>
    <property type="evidence" value="ECO:0007669"/>
    <property type="project" value="UniProtKB-ARBA"/>
</dbReference>
<dbReference type="PANTHER" id="PTHR48022">
    <property type="entry name" value="PLASTIDIC GLUCOSE TRANSPORTER 4"/>
    <property type="match status" value="1"/>
</dbReference>
<dbReference type="PANTHER" id="PTHR48022:SF73">
    <property type="entry name" value="METABOLITE TRANSPORT PROTEIN YDL199C-RELATED"/>
    <property type="match status" value="1"/>
</dbReference>
<dbReference type="EMBL" id="CP119880">
    <property type="protein sequence ID" value="WFD36328.1"/>
    <property type="molecule type" value="Genomic_DNA"/>
</dbReference>
<dbReference type="NCBIfam" id="TIGR00879">
    <property type="entry name" value="SP"/>
    <property type="match status" value="2"/>
</dbReference>
<keyword evidence="3" id="KW-0813">Transport</keyword>
<dbReference type="InterPro" id="IPR036259">
    <property type="entry name" value="MFS_trans_sf"/>
</dbReference>
<feature type="transmembrane region" description="Helical" evidence="10">
    <location>
        <begin position="329"/>
        <end position="347"/>
    </location>
</feature>
<dbReference type="PROSITE" id="PS50850">
    <property type="entry name" value="MFS"/>
    <property type="match status" value="2"/>
</dbReference>
<dbReference type="InterPro" id="IPR020846">
    <property type="entry name" value="MFS_dom"/>
</dbReference>
<feature type="domain" description="Major facilitator superfamily (MFS) profile" evidence="11">
    <location>
        <begin position="654"/>
        <end position="1084"/>
    </location>
</feature>
<protein>
    <recommendedName>
        <fullName evidence="11">Major facilitator superfamily (MFS) profile domain-containing protein</fullName>
    </recommendedName>
</protein>
<evidence type="ECO:0000256" key="1">
    <source>
        <dbReference type="ARBA" id="ARBA00004651"/>
    </source>
</evidence>
<dbReference type="AlphaFoldDB" id="A0AAF0J7J9"/>
<keyword evidence="13" id="KW-1185">Reference proteome</keyword>
<evidence type="ECO:0000256" key="5">
    <source>
        <dbReference type="ARBA" id="ARBA00022692"/>
    </source>
</evidence>
<evidence type="ECO:0000256" key="6">
    <source>
        <dbReference type="ARBA" id="ARBA00022989"/>
    </source>
</evidence>
<feature type="transmembrane region" description="Helical" evidence="10">
    <location>
        <begin position="87"/>
        <end position="107"/>
    </location>
</feature>
<comment type="similarity">
    <text evidence="2">Belongs to the major facilitator superfamily. Sugar transporter (TC 2.A.1.1) family.</text>
</comment>
<name>A0AAF0J7J9_9BASI</name>
<feature type="transmembrane region" description="Helical" evidence="10">
    <location>
        <begin position="650"/>
        <end position="667"/>
    </location>
</feature>
<feature type="transmembrane region" description="Helical" evidence="10">
    <location>
        <begin position="964"/>
        <end position="985"/>
    </location>
</feature>
<reference evidence="12" key="1">
    <citation type="submission" date="2023-03" db="EMBL/GenBank/DDBJ databases">
        <title>Mating type loci evolution in Malassezia.</title>
        <authorList>
            <person name="Coelho M.A."/>
        </authorList>
    </citation>
    <scope>NUCLEOTIDE SEQUENCE</scope>
    <source>
        <strain evidence="12">CBS 11721</strain>
    </source>
</reference>
<dbReference type="PRINTS" id="PR00171">
    <property type="entry name" value="SUGRTRNSPORT"/>
</dbReference>